<feature type="region of interest" description="Disordered" evidence="4">
    <location>
        <begin position="136"/>
        <end position="173"/>
    </location>
</feature>
<dbReference type="Gene3D" id="1.25.40.20">
    <property type="entry name" value="Ankyrin repeat-containing domain"/>
    <property type="match status" value="4"/>
</dbReference>
<dbReference type="Pfam" id="PF13637">
    <property type="entry name" value="Ank_4"/>
    <property type="match status" value="1"/>
</dbReference>
<organism evidence="7 8">
    <name type="scientific">Zalerion maritima</name>
    <dbReference type="NCBI Taxonomy" id="339359"/>
    <lineage>
        <taxon>Eukaryota</taxon>
        <taxon>Fungi</taxon>
        <taxon>Dikarya</taxon>
        <taxon>Ascomycota</taxon>
        <taxon>Pezizomycotina</taxon>
        <taxon>Sordariomycetes</taxon>
        <taxon>Lulworthiomycetidae</taxon>
        <taxon>Lulworthiales</taxon>
        <taxon>Lulworthiaceae</taxon>
        <taxon>Zalerion</taxon>
    </lineage>
</organism>
<feature type="repeat" description="ANK" evidence="3">
    <location>
        <begin position="1195"/>
        <end position="1227"/>
    </location>
</feature>
<dbReference type="SMART" id="SM00248">
    <property type="entry name" value="ANK"/>
    <property type="match status" value="12"/>
</dbReference>
<keyword evidence="2 3" id="KW-0040">ANK repeat</keyword>
<feature type="region of interest" description="Disordered" evidence="4">
    <location>
        <begin position="197"/>
        <end position="233"/>
    </location>
</feature>
<protein>
    <submittedName>
        <fullName evidence="7">Ankyrin repeat</fullName>
    </submittedName>
</protein>
<keyword evidence="1" id="KW-0677">Repeat</keyword>
<dbReference type="PROSITE" id="PS50297">
    <property type="entry name" value="ANK_REP_REGION"/>
    <property type="match status" value="6"/>
</dbReference>
<evidence type="ECO:0000256" key="1">
    <source>
        <dbReference type="ARBA" id="ARBA00022737"/>
    </source>
</evidence>
<keyword evidence="5" id="KW-1133">Transmembrane helix</keyword>
<feature type="compositionally biased region" description="Low complexity" evidence="4">
    <location>
        <begin position="503"/>
        <end position="516"/>
    </location>
</feature>
<dbReference type="PRINTS" id="PR01415">
    <property type="entry name" value="ANKYRIN"/>
</dbReference>
<proteinExistence type="predicted"/>
<keyword evidence="6" id="KW-0732">Signal</keyword>
<dbReference type="PROSITE" id="PS50088">
    <property type="entry name" value="ANK_REPEAT"/>
    <property type="match status" value="6"/>
</dbReference>
<dbReference type="Pfam" id="PF12796">
    <property type="entry name" value="Ank_2"/>
    <property type="match status" value="3"/>
</dbReference>
<feature type="transmembrane region" description="Helical" evidence="5">
    <location>
        <begin position="403"/>
        <end position="422"/>
    </location>
</feature>
<feature type="repeat" description="ANK" evidence="3">
    <location>
        <begin position="1332"/>
        <end position="1364"/>
    </location>
</feature>
<feature type="repeat" description="ANK" evidence="3">
    <location>
        <begin position="1398"/>
        <end position="1430"/>
    </location>
</feature>
<dbReference type="Pfam" id="PF00023">
    <property type="entry name" value="Ank"/>
    <property type="match status" value="1"/>
</dbReference>
<evidence type="ECO:0000313" key="8">
    <source>
        <dbReference type="Proteomes" id="UP001201980"/>
    </source>
</evidence>
<evidence type="ECO:0000313" key="7">
    <source>
        <dbReference type="EMBL" id="KAJ2906600.1"/>
    </source>
</evidence>
<reference evidence="7" key="1">
    <citation type="submission" date="2022-07" db="EMBL/GenBank/DDBJ databases">
        <title>Draft genome sequence of Zalerion maritima ATCC 34329, a (micro)plastics degrading marine fungus.</title>
        <authorList>
            <person name="Paco A."/>
            <person name="Goncalves M.F.M."/>
            <person name="Rocha-Santos T.A.P."/>
            <person name="Alves A."/>
        </authorList>
    </citation>
    <scope>NUCLEOTIDE SEQUENCE</scope>
    <source>
        <strain evidence="7">ATCC 34329</strain>
    </source>
</reference>
<keyword evidence="8" id="KW-1185">Reference proteome</keyword>
<feature type="chain" id="PRO_5041909556" evidence="6">
    <location>
        <begin position="20"/>
        <end position="1537"/>
    </location>
</feature>
<dbReference type="InterPro" id="IPR051637">
    <property type="entry name" value="Ank_repeat_dom-contain_49"/>
</dbReference>
<evidence type="ECO:0000256" key="2">
    <source>
        <dbReference type="ARBA" id="ARBA00023043"/>
    </source>
</evidence>
<evidence type="ECO:0000256" key="5">
    <source>
        <dbReference type="SAM" id="Phobius"/>
    </source>
</evidence>
<feature type="transmembrane region" description="Helical" evidence="5">
    <location>
        <begin position="60"/>
        <end position="81"/>
    </location>
</feature>
<name>A0AAD5RXU2_9PEZI</name>
<feature type="compositionally biased region" description="Low complexity" evidence="4">
    <location>
        <begin position="160"/>
        <end position="173"/>
    </location>
</feature>
<dbReference type="PANTHER" id="PTHR24180">
    <property type="entry name" value="CYCLIN-DEPENDENT KINASE INHIBITOR 2C-RELATED"/>
    <property type="match status" value="1"/>
</dbReference>
<dbReference type="InterPro" id="IPR036770">
    <property type="entry name" value="Ankyrin_rpt-contain_sf"/>
</dbReference>
<keyword evidence="5" id="KW-0472">Membrane</keyword>
<accession>A0AAD5RXU2</accession>
<feature type="compositionally biased region" description="Polar residues" evidence="4">
    <location>
        <begin position="145"/>
        <end position="154"/>
    </location>
</feature>
<comment type="caution">
    <text evidence="7">The sequence shown here is derived from an EMBL/GenBank/DDBJ whole genome shotgun (WGS) entry which is preliminary data.</text>
</comment>
<dbReference type="SUPFAM" id="SSF48403">
    <property type="entry name" value="Ankyrin repeat"/>
    <property type="match status" value="1"/>
</dbReference>
<evidence type="ECO:0000256" key="4">
    <source>
        <dbReference type="SAM" id="MobiDB-lite"/>
    </source>
</evidence>
<dbReference type="Proteomes" id="UP001201980">
    <property type="component" value="Unassembled WGS sequence"/>
</dbReference>
<feature type="region of interest" description="Disordered" evidence="4">
    <location>
        <begin position="483"/>
        <end position="547"/>
    </location>
</feature>
<feature type="repeat" description="ANK" evidence="3">
    <location>
        <begin position="1228"/>
        <end position="1260"/>
    </location>
</feature>
<feature type="repeat" description="ANK" evidence="3">
    <location>
        <begin position="1464"/>
        <end position="1496"/>
    </location>
</feature>
<evidence type="ECO:0000256" key="6">
    <source>
        <dbReference type="SAM" id="SignalP"/>
    </source>
</evidence>
<feature type="compositionally biased region" description="Polar residues" evidence="4">
    <location>
        <begin position="485"/>
        <end position="498"/>
    </location>
</feature>
<dbReference type="EMBL" id="JAKWBI020000011">
    <property type="protein sequence ID" value="KAJ2906600.1"/>
    <property type="molecule type" value="Genomic_DNA"/>
</dbReference>
<sequence>MVAARQFLLGACFVVCCTASAFDDDFVNNLFTDLTPLLALFGERVTTQFISQATCWADNIILAMVPLGIVTAIVGAIRVGGPHWLKAMIGRARESRAMAEAELMSSTSHEVCELWNGQEIVRIMGEGPIREFIILTPDESKETTTADTSLPPSSQDEKGTTQSGSSGQAQAEGGLKFWSERSLKVIDLDDEDNKYLATESRDAPKQSSPSSDLETGNRAPTPTPNPKDPDRSPVVIIRNRTKDAPNLTFNVNAGSSRAELYIAACLATFLQISVVAYFGYASYPARRFKDTKEEKPVSDYAFPTVATGTLLLVVGMMICSHVVESSTSESDYAATESRSAQIVWLQRSSIVNDQAFKSFAIFPKKTIPHVRMSRRAPRPTKSETVKNRGIFSRSLSALLAEEALAVTGALVTIAGFLFQFVGLRGMHWSAPLVHLAAILAMTGLRVWLRRHLADLPACEGLVPGYELDWLAMTFGGDPKEAPWFVNSQKAPTSKPSFDQTEESLASSSRDPASSTSDEQEVLHNTPMDWRVRTDGPAPNEDGLKPSVKHCTAGPTTISTAQRIIQTRRDLAVLAEWHSPSSTVAIALARAIELTMSSLVPPDIAAQHQALTWSLGVLSPANVQDEEVAFRVNWDNKLGKWKAYSDELEAAISLWTYSVHKLENRDSANPIQGGTSTSRTKSRRFGSDTWLRATGAPTKRSLRCLGLKTPVLEQSLKWWMPEGSSEILAVDHKQIDPCSEGPGTENVPQHDSQFHDVEHHRRVGYTYHSEPLPPDSPVLAANLLGPASNPPTLFPDYSSQKAPGLAPVFPIYPPDSPAYLENGRDSSVLYPPDKSIPYPEFPDSNFIPADGLDFEYTSENEHQLPEDTVTDFPVPRPDFQWYDSLATEPRQEDSPNPRMLVAGSHVSLATLYAQHMFTAFMWAVARTKWIERIPGEAEIRSSSVDSAGNNSSLDSFTMTSEKISKLAQNIRSTGLGSLEEAYLMIIPPFSAENKLPRVDALVKWARVRGEEHWRRTHWREAGDTYLWLLRVVGSLPREDVVSAKATALLVEFLRAVSQALALHRAQYLDGTELTGLECDLVNKMWESYKAGNRAIAGLSWVFNWQRRSWEEALCQPTGTWILPDAEMLARLEWTDAHEAATVNDADGVETLFRSIDPSSLDILEWTPLHYSVTHNCFWITDLLLKSQVNVDQADIRGWTPIHVACDLGRIAAVEKLLQSGANIHIRDIEGLTPLHCAAKSGCLRAVELLFESGADVNVVDNWGSSPLLWAAFRGHSEVVSYLWDIPKVNVKIRDHNGRTLLHLAALGKGPTVQGIIEKIPDGDKADIEAKDRQGNTALHLAALAGHEKGVKSLLDAGAATLAQNKDSKSPIQVAKLGGQRQVVEMLHMKGAGLEAGSTGSSTPLHAAAGNGQVAAIAALIAGGYDIDAKDGDGCTALHLAAMAGKTEVCQLLVENGADIKARNYHGVTPLQGAASGGDIDTVWVILDAGANENARDNYGRTALDVALEKGHTQVEQYLRQMEPGVESVHGGSDFFRPV</sequence>
<feature type="repeat" description="ANK" evidence="3">
    <location>
        <begin position="1431"/>
        <end position="1463"/>
    </location>
</feature>
<feature type="compositionally biased region" description="Polar residues" evidence="4">
    <location>
        <begin position="205"/>
        <end position="220"/>
    </location>
</feature>
<evidence type="ECO:0000256" key="3">
    <source>
        <dbReference type="PROSITE-ProRule" id="PRU00023"/>
    </source>
</evidence>
<gene>
    <name evidence="7" type="ORF">MKZ38_000855</name>
</gene>
<dbReference type="PANTHER" id="PTHR24180:SF45">
    <property type="entry name" value="POLY [ADP-RIBOSE] POLYMERASE TANKYRASE"/>
    <property type="match status" value="1"/>
</dbReference>
<keyword evidence="5" id="KW-0812">Transmembrane</keyword>
<feature type="transmembrane region" description="Helical" evidence="5">
    <location>
        <begin position="300"/>
        <end position="323"/>
    </location>
</feature>
<feature type="transmembrane region" description="Helical" evidence="5">
    <location>
        <begin position="260"/>
        <end position="280"/>
    </location>
</feature>
<dbReference type="InterPro" id="IPR002110">
    <property type="entry name" value="Ankyrin_rpt"/>
</dbReference>
<feature type="signal peptide" evidence="6">
    <location>
        <begin position="1"/>
        <end position="19"/>
    </location>
</feature>